<dbReference type="EMBL" id="JANUCP010000001">
    <property type="protein sequence ID" value="MCS3918401.1"/>
    <property type="molecule type" value="Genomic_DNA"/>
</dbReference>
<proteinExistence type="predicted"/>
<accession>A0ABT2ELR0</accession>
<evidence type="ECO:0000256" key="1">
    <source>
        <dbReference type="SAM" id="Coils"/>
    </source>
</evidence>
<evidence type="ECO:0000313" key="3">
    <source>
        <dbReference type="EMBL" id="MCS3918401.1"/>
    </source>
</evidence>
<feature type="coiled-coil region" evidence="1">
    <location>
        <begin position="2"/>
        <end position="29"/>
    </location>
</feature>
<feature type="region of interest" description="Disordered" evidence="2">
    <location>
        <begin position="312"/>
        <end position="344"/>
    </location>
</feature>
<dbReference type="Gene3D" id="1.25.10.10">
    <property type="entry name" value="Leucine-rich Repeat Variant"/>
    <property type="match status" value="2"/>
</dbReference>
<keyword evidence="1" id="KW-0175">Coiled coil</keyword>
<dbReference type="Pfam" id="PF13646">
    <property type="entry name" value="HEAT_2"/>
    <property type="match status" value="1"/>
</dbReference>
<evidence type="ECO:0000313" key="4">
    <source>
        <dbReference type="Proteomes" id="UP001204798"/>
    </source>
</evidence>
<comment type="caution">
    <text evidence="3">The sequence shown here is derived from an EMBL/GenBank/DDBJ whole genome shotgun (WGS) entry which is preliminary data.</text>
</comment>
<dbReference type="InterPro" id="IPR004155">
    <property type="entry name" value="PBS_lyase_HEAT"/>
</dbReference>
<dbReference type="InterPro" id="IPR016024">
    <property type="entry name" value="ARM-type_fold"/>
</dbReference>
<name>A0ABT2ELR0_9BACT</name>
<dbReference type="InterPro" id="IPR011989">
    <property type="entry name" value="ARM-like"/>
</dbReference>
<dbReference type="Proteomes" id="UP001204798">
    <property type="component" value="Unassembled WGS sequence"/>
</dbReference>
<dbReference type="SMART" id="SM00567">
    <property type="entry name" value="EZ_HEAT"/>
    <property type="match status" value="3"/>
</dbReference>
<sequence>MESELLAENQRLRRRVEELERQLEEWKREYVIPMLLQRLLSPTHRDAAFEQLLSFGDEVVPILIALLEKPLKTLKEVGALIEQETLAGDFYESFLRLQVIEGLVRLGAKEAVKPLLKLLKSPDTRLKLKALWALSKLGDSPQNLVFQIAESLNNADLKVREEAFALLGDLGNPDAIPLIIPFLGDLRLEGGFRAAEHAAKALERLGASEIVKAFRRIIDEGDLNALEILRPYRKPVIEALIRALDSYLSEHIENAAKALKAWNAVEALPKLRAKLRWAFFTLSDKSRQACEDAVKHLENFSRLPAPVSPTQIQIEGLPSPANPSAIKTENLPSPAKVPKEDVSD</sequence>
<reference evidence="3 4" key="1">
    <citation type="submission" date="2022-08" db="EMBL/GenBank/DDBJ databases">
        <title>Bacterial and archaeal communities from various locations to study Microbial Dark Matter (Phase II).</title>
        <authorList>
            <person name="Stepanauskas R."/>
        </authorList>
    </citation>
    <scope>NUCLEOTIDE SEQUENCE [LARGE SCALE GENOMIC DNA]</scope>
    <source>
        <strain evidence="3 4">PD1</strain>
    </source>
</reference>
<dbReference type="SUPFAM" id="SSF48371">
    <property type="entry name" value="ARM repeat"/>
    <property type="match status" value="1"/>
</dbReference>
<evidence type="ECO:0000256" key="2">
    <source>
        <dbReference type="SAM" id="MobiDB-lite"/>
    </source>
</evidence>
<organism evidence="3 4">
    <name type="scientific">Candidatus Fervidibacter sacchari</name>
    <dbReference type="NCBI Taxonomy" id="1448929"/>
    <lineage>
        <taxon>Bacteria</taxon>
        <taxon>Candidatus Fervidibacterota</taxon>
        <taxon>Candidatus Fervidibacter</taxon>
    </lineage>
</organism>
<dbReference type="RefSeq" id="WP_259094142.1">
    <property type="nucleotide sequence ID" value="NZ_CP130454.1"/>
</dbReference>
<protein>
    <submittedName>
        <fullName evidence="3">HEAT repeat protein</fullName>
    </submittedName>
</protein>
<keyword evidence="4" id="KW-1185">Reference proteome</keyword>
<gene>
    <name evidence="3" type="ORF">M2350_000798</name>
</gene>